<dbReference type="InterPro" id="IPR003379">
    <property type="entry name" value="Carboxylase_cons_dom"/>
</dbReference>
<dbReference type="SUPFAM" id="SSF89000">
    <property type="entry name" value="post-HMGL domain-like"/>
    <property type="match status" value="1"/>
</dbReference>
<name>A0A6S6P3L4_9MYCO</name>
<evidence type="ECO:0000256" key="11">
    <source>
        <dbReference type="PIRNR" id="PIRNR001594"/>
    </source>
</evidence>
<evidence type="ECO:0000256" key="3">
    <source>
        <dbReference type="ARBA" id="ARBA00022432"/>
    </source>
</evidence>
<dbReference type="AlphaFoldDB" id="A0A6S6P3L4"/>
<evidence type="ECO:0000256" key="6">
    <source>
        <dbReference type="ARBA" id="ARBA00022741"/>
    </source>
</evidence>
<dbReference type="FunFam" id="3.40.50.20:FF:000010">
    <property type="entry name" value="Propionyl-CoA carboxylase subunit alpha"/>
    <property type="match status" value="1"/>
</dbReference>
<keyword evidence="8 11" id="KW-0092">Biotin</keyword>
<evidence type="ECO:0000259" key="20">
    <source>
        <dbReference type="PROSITE" id="PS50991"/>
    </source>
</evidence>
<accession>A0A6S6P3L4</accession>
<feature type="binding site" evidence="13">
    <location>
        <position position="235"/>
    </location>
    <ligand>
        <name>ATP</name>
        <dbReference type="ChEBI" id="CHEBI:30616"/>
    </ligand>
</feature>
<dbReference type="EMBL" id="AP023287">
    <property type="protein sequence ID" value="BCI52596.1"/>
    <property type="molecule type" value="Genomic_DNA"/>
</dbReference>
<evidence type="ECO:0000313" key="21">
    <source>
        <dbReference type="EMBL" id="BCI52596.1"/>
    </source>
</evidence>
<feature type="binding site" description="via carbamate group" evidence="14">
    <location>
        <position position="703"/>
    </location>
    <ligand>
        <name>Mn(2+)</name>
        <dbReference type="ChEBI" id="CHEBI:29035"/>
    </ligand>
</feature>
<dbReference type="InterPro" id="IPR005481">
    <property type="entry name" value="BC-like_N"/>
</dbReference>
<feature type="active site" evidence="12">
    <location>
        <position position="292"/>
    </location>
</feature>
<feature type="domain" description="Pyruvate carboxyltransferase" evidence="20">
    <location>
        <begin position="524"/>
        <end position="793"/>
    </location>
</feature>
<dbReference type="Pfam" id="PF02436">
    <property type="entry name" value="PYC_OADA"/>
    <property type="match status" value="1"/>
</dbReference>
<dbReference type="InterPro" id="IPR011053">
    <property type="entry name" value="Single_hybrid_motif"/>
</dbReference>
<comment type="cofactor">
    <cofactor evidence="1 11">
        <name>biotin</name>
        <dbReference type="ChEBI" id="CHEBI:57586"/>
    </cofactor>
</comment>
<reference evidence="21 22" key="1">
    <citation type="submission" date="2020-07" db="EMBL/GenBank/DDBJ databases">
        <title>Complete genome sequence of Mycolicibacterium litorale like strain isolated from cardiac implantable electronic device infection.</title>
        <authorList>
            <person name="Fukano H."/>
            <person name="Miyama H."/>
            <person name="Hoshino Y."/>
        </authorList>
    </citation>
    <scope>NUCLEOTIDE SEQUENCE [LARGE SCALE GENOMIC DNA]</scope>
    <source>
        <strain evidence="21 22">NIIDNTM18</strain>
    </source>
</reference>
<sequence>MITKVLVANRGEIAIRAFRAAYEMGIATVAVYPYEDRNSLHRLKADESYQIGETGHPVRAYLSVDEIIRVAQHAGADAVYPGYGFLSENPELAAACAQAGITFIGPRAELLELTGNKSRAIEAARAAGLPVLRSSAPSSSVDDLVAAAGDMEFPVFVKAVSGGGGRGMRRVTEPDALPEAIEAASREAESAFGDPMVYLEQAVVNPRHIEVQILADRQGDVMHLFERDCSVQRRHQKVIELAPAPNLDPELRERICADAVAFARQIGYSYAGTVEFLLDERGNHVFIEMNPRIQVEHTVTEEITDVDLVASQMRIADGETLADLGLSQDSLRIRGAAMQCRITTEDPANGFRPDTGRITGYRSPGGAGIRLDGGTVLGAEISAHFDSMLVKLTCRGRDFSTAVARARRALAEFRVRGVSTNIPFLQAVVNDPDFRAGRVTTSFIDERPYLLTARTPADRGTKILNYLADVTVNQPHGPRPSTVYPQDKLPPLDQAAPPPAGSKQKLIELGPEGFARWMRDTPAVGVTDTTFRDAHQSLLATRIRTTGLLMVAPHIARMTPQLLSLECWGGATYDVALRFLKEDPWERLAALREAVPNICLQMLLRGRNTVGYTPYPETVTTAFVEEATATGIDIYRIFDALNNVDSMRPAIDAVRATGTAVAEVAMSYTGDLSDPGESLYTLDYYLRLAEQIVEAGAHVLAIKDMAGLLRPQAATALVSALRSRFDLPVHVHTHDTPGGQLATYLAAWQAGASAVDGAAAPLAGTTSQPALSSIVAATAHTEYDTGLSLEAVCDLEPYWEALRKVYAPFESGLPAPTGRVYRHEIPGGQLSNLRQQAIALGLGDRFEEIEEAYAAADRILGRLVKVTPSSKVVGDLALALVGAGITAQEFAEDPARFDIPDSVIGFLRGELGDPPGGWPEPLRTKALAGRAPARVVEDLSAEDEAVLAQPGAKRQAALNRLLFPGPTKEFEAHRETYGDTSRLSANQFFYGLRRGDEHRVELERGVELLIGLEAVSEPDERGMRTVMCILNGQLRPVLVRDHSVASDVPTAEKADRTNPDHVAAPFAGVVTVGVSAGDTVEAGQTIATIEAMKMEAAITAPKAGTVDRVAVSATAQVEGGDLLVVVS</sequence>
<feature type="modified residue" description="N6-carboxylysine" evidence="15">
    <location>
        <position position="703"/>
    </location>
</feature>
<feature type="binding site" evidence="13">
    <location>
        <position position="867"/>
    </location>
    <ligand>
        <name>substrate</name>
    </ligand>
</feature>
<feature type="binding site" evidence="13">
    <location>
        <position position="200"/>
    </location>
    <ligand>
        <name>ATP</name>
        <dbReference type="ChEBI" id="CHEBI:30616"/>
    </ligand>
</feature>
<dbReference type="InterPro" id="IPR001882">
    <property type="entry name" value="Biotin_BS"/>
</dbReference>
<dbReference type="InterPro" id="IPR011761">
    <property type="entry name" value="ATP-grasp"/>
</dbReference>
<keyword evidence="21" id="KW-0670">Pyruvate</keyword>
<gene>
    <name evidence="21" type="primary">pyc_1</name>
    <name evidence="21" type="ORF">NIIDNTM18_18740</name>
</gene>
<dbReference type="GO" id="GO:0005737">
    <property type="term" value="C:cytoplasm"/>
    <property type="evidence" value="ECO:0007669"/>
    <property type="project" value="TreeGrafter"/>
</dbReference>
<dbReference type="UniPathway" id="UPA00138"/>
<dbReference type="GO" id="GO:0004736">
    <property type="term" value="F:pyruvate carboxylase activity"/>
    <property type="evidence" value="ECO:0007669"/>
    <property type="project" value="UniProtKB-EC"/>
</dbReference>
<comment type="catalytic activity">
    <reaction evidence="10">
        <text>N(6)-biotinyl-L-lysyl-[protein] + hydrogencarbonate + ATP = N(6)-carboxybiotinyl-L-lysyl-[protein] + ADP + phosphate + H(+)</text>
        <dbReference type="Rhea" id="RHEA:13501"/>
        <dbReference type="Rhea" id="RHEA-COMP:10505"/>
        <dbReference type="Rhea" id="RHEA-COMP:10506"/>
        <dbReference type="ChEBI" id="CHEBI:15378"/>
        <dbReference type="ChEBI" id="CHEBI:17544"/>
        <dbReference type="ChEBI" id="CHEBI:30616"/>
        <dbReference type="ChEBI" id="CHEBI:43474"/>
        <dbReference type="ChEBI" id="CHEBI:83144"/>
        <dbReference type="ChEBI" id="CHEBI:83145"/>
        <dbReference type="ChEBI" id="CHEBI:456216"/>
        <dbReference type="EC" id="6.3.4.14"/>
    </reaction>
    <physiologicalReaction direction="left-to-right" evidence="10">
        <dbReference type="Rhea" id="RHEA:13502"/>
    </physiologicalReaction>
</comment>
<evidence type="ECO:0000256" key="12">
    <source>
        <dbReference type="PIRSR" id="PIRSR001594-1"/>
    </source>
</evidence>
<feature type="binding site" evidence="14">
    <location>
        <position position="732"/>
    </location>
    <ligand>
        <name>Mn(2+)</name>
        <dbReference type="ChEBI" id="CHEBI:29035"/>
    </ligand>
</feature>
<evidence type="ECO:0000256" key="13">
    <source>
        <dbReference type="PIRSR" id="PIRSR001594-2"/>
    </source>
</evidence>
<evidence type="ECO:0000256" key="9">
    <source>
        <dbReference type="ARBA" id="ARBA00023268"/>
    </source>
</evidence>
<dbReference type="InterPro" id="IPR011054">
    <property type="entry name" value="Rudment_hybrid_motif"/>
</dbReference>
<dbReference type="PROSITE" id="PS50979">
    <property type="entry name" value="BC"/>
    <property type="match status" value="1"/>
</dbReference>
<dbReference type="CDD" id="cd06850">
    <property type="entry name" value="biotinyl_domain"/>
    <property type="match status" value="1"/>
</dbReference>
<dbReference type="NCBIfam" id="NF009554">
    <property type="entry name" value="PRK12999.1"/>
    <property type="match status" value="1"/>
</dbReference>
<dbReference type="PIRSF" id="PIRSF001594">
    <property type="entry name" value="Pyruv_carbox"/>
    <property type="match status" value="1"/>
</dbReference>
<dbReference type="Pfam" id="PF00289">
    <property type="entry name" value="Biotin_carb_N"/>
    <property type="match status" value="1"/>
</dbReference>
<dbReference type="FunFam" id="2.40.50.100:FF:000003">
    <property type="entry name" value="Acetyl-CoA carboxylase biotin carboxyl carrier protein"/>
    <property type="match status" value="1"/>
</dbReference>
<dbReference type="InterPro" id="IPR013785">
    <property type="entry name" value="Aldolase_TIM"/>
</dbReference>
<feature type="binding site" evidence="14">
    <location>
        <position position="734"/>
    </location>
    <ligand>
        <name>Mn(2+)</name>
        <dbReference type="ChEBI" id="CHEBI:29035"/>
    </ligand>
</feature>
<dbReference type="FunFam" id="3.20.20.70:FF:000120">
    <property type="entry name" value="Pyruvate carboxylase"/>
    <property type="match status" value="1"/>
</dbReference>
<evidence type="ECO:0000256" key="4">
    <source>
        <dbReference type="ARBA" id="ARBA00022598"/>
    </source>
</evidence>
<evidence type="ECO:0000313" key="22">
    <source>
        <dbReference type="Proteomes" id="UP000515734"/>
    </source>
</evidence>
<dbReference type="GO" id="GO:0004075">
    <property type="term" value="F:biotin carboxylase activity"/>
    <property type="evidence" value="ECO:0007669"/>
    <property type="project" value="UniProtKB-EC"/>
</dbReference>
<dbReference type="Gene3D" id="3.10.600.10">
    <property type="entry name" value="pyruvate carboxylase f1077a mutant domain"/>
    <property type="match status" value="1"/>
</dbReference>
<keyword evidence="3" id="KW-0312">Gluconeogenesis</keyword>
<evidence type="ECO:0000256" key="15">
    <source>
        <dbReference type="PIRSR" id="PIRSR001594-4"/>
    </source>
</evidence>
<dbReference type="Pfam" id="PF02786">
    <property type="entry name" value="CPSase_L_D2"/>
    <property type="match status" value="1"/>
</dbReference>
<evidence type="ECO:0000256" key="2">
    <source>
        <dbReference type="ARBA" id="ARBA00004742"/>
    </source>
</evidence>
<dbReference type="InterPro" id="IPR005482">
    <property type="entry name" value="Biotin_COase_C"/>
</dbReference>
<keyword evidence="4 11" id="KW-0436">Ligase</keyword>
<dbReference type="PROSITE" id="PS50968">
    <property type="entry name" value="BIOTINYL_LIPOYL"/>
    <property type="match status" value="1"/>
</dbReference>
<feature type="binding site" evidence="14">
    <location>
        <position position="533"/>
    </location>
    <ligand>
        <name>Mn(2+)</name>
        <dbReference type="ChEBI" id="CHEBI:29035"/>
    </ligand>
</feature>
<evidence type="ECO:0000256" key="5">
    <source>
        <dbReference type="ARBA" id="ARBA00022723"/>
    </source>
</evidence>
<dbReference type="Gene3D" id="2.40.50.100">
    <property type="match status" value="1"/>
</dbReference>
<evidence type="ECO:0000256" key="8">
    <source>
        <dbReference type="ARBA" id="ARBA00023267"/>
    </source>
</evidence>
<dbReference type="PANTHER" id="PTHR43778">
    <property type="entry name" value="PYRUVATE CARBOXYLASE"/>
    <property type="match status" value="1"/>
</dbReference>
<dbReference type="EC" id="6.4.1.1" evidence="11"/>
<evidence type="ECO:0000256" key="10">
    <source>
        <dbReference type="ARBA" id="ARBA00048501"/>
    </source>
</evidence>
<protein>
    <recommendedName>
        <fullName evidence="11">Pyruvate carboxylase</fullName>
        <ecNumber evidence="11">6.4.1.1</ecNumber>
    </recommendedName>
</protein>
<comment type="pathway">
    <text evidence="2">Carbohydrate biosynthesis; gluconeogenesis.</text>
</comment>
<feature type="domain" description="Lipoyl-binding" evidence="17">
    <location>
        <begin position="1053"/>
        <end position="1127"/>
    </location>
</feature>
<feature type="binding site" evidence="13">
    <location>
        <position position="117"/>
    </location>
    <ligand>
        <name>ATP</name>
        <dbReference type="ChEBI" id="CHEBI:30616"/>
    </ligand>
</feature>
<dbReference type="PROSITE" id="PS50975">
    <property type="entry name" value="ATP_GRASP"/>
    <property type="match status" value="1"/>
</dbReference>
<keyword evidence="5 14" id="KW-0479">Metal-binding</keyword>
<dbReference type="PROSITE" id="PS00867">
    <property type="entry name" value="CPSASE_2"/>
    <property type="match status" value="1"/>
</dbReference>
<dbReference type="Gene3D" id="3.20.20.70">
    <property type="entry name" value="Aldolase class I"/>
    <property type="match status" value="1"/>
</dbReference>
<dbReference type="Pfam" id="PF02785">
    <property type="entry name" value="Biotin_carb_C"/>
    <property type="match status" value="1"/>
</dbReference>
<comment type="catalytic activity">
    <reaction evidence="11">
        <text>hydrogencarbonate + pyruvate + ATP = oxaloacetate + ADP + phosphate + H(+)</text>
        <dbReference type="Rhea" id="RHEA:20844"/>
        <dbReference type="ChEBI" id="CHEBI:15361"/>
        <dbReference type="ChEBI" id="CHEBI:15378"/>
        <dbReference type="ChEBI" id="CHEBI:16452"/>
        <dbReference type="ChEBI" id="CHEBI:17544"/>
        <dbReference type="ChEBI" id="CHEBI:30616"/>
        <dbReference type="ChEBI" id="CHEBI:43474"/>
        <dbReference type="ChEBI" id="CHEBI:456216"/>
        <dbReference type="EC" id="6.4.1.1"/>
    </reaction>
</comment>
<keyword evidence="9" id="KW-0511">Multifunctional enzyme</keyword>
<dbReference type="Pfam" id="PF00682">
    <property type="entry name" value="HMGL-like"/>
    <property type="match status" value="1"/>
</dbReference>
<dbReference type="InterPro" id="IPR000891">
    <property type="entry name" value="PYR_CT"/>
</dbReference>
<comment type="function">
    <text evidence="11">Catalyzes a 2-step reaction, involving the ATP-dependent carboxylation of the covalently attached biotin in the first step and the transfer of the carboxyl group to pyruvate in the second.</text>
</comment>
<keyword evidence="6 11" id="KW-0547">Nucleotide-binding</keyword>
<dbReference type="SUPFAM" id="SSF56059">
    <property type="entry name" value="Glutathione synthetase ATP-binding domain-like"/>
    <property type="match status" value="1"/>
</dbReference>
<dbReference type="SMART" id="SM00878">
    <property type="entry name" value="Biotin_carb_C"/>
    <property type="match status" value="1"/>
</dbReference>
<feature type="region of interest" description="Disordered" evidence="16">
    <location>
        <begin position="475"/>
        <end position="504"/>
    </location>
</feature>
<dbReference type="PROSITE" id="PS00188">
    <property type="entry name" value="BIOTIN"/>
    <property type="match status" value="1"/>
</dbReference>
<dbReference type="SUPFAM" id="SSF52440">
    <property type="entry name" value="PreATP-grasp domain"/>
    <property type="match status" value="1"/>
</dbReference>
<dbReference type="Pfam" id="PF00364">
    <property type="entry name" value="Biotin_lipoyl"/>
    <property type="match status" value="1"/>
</dbReference>
<dbReference type="SUPFAM" id="SSF51569">
    <property type="entry name" value="Aldolase"/>
    <property type="match status" value="1"/>
</dbReference>
<dbReference type="SUPFAM" id="SSF51246">
    <property type="entry name" value="Rudiment single hybrid motif"/>
    <property type="match status" value="1"/>
</dbReference>
<dbReference type="CDD" id="cd07937">
    <property type="entry name" value="DRE_TIM_PC_TC_5S"/>
    <property type="match status" value="1"/>
</dbReference>
<keyword evidence="7 11" id="KW-0067">ATP-binding</keyword>
<dbReference type="InterPro" id="IPR000089">
    <property type="entry name" value="Biotin_lipoyl"/>
</dbReference>
<evidence type="ECO:0000259" key="18">
    <source>
        <dbReference type="PROSITE" id="PS50975"/>
    </source>
</evidence>
<dbReference type="GO" id="GO:0005524">
    <property type="term" value="F:ATP binding"/>
    <property type="evidence" value="ECO:0007669"/>
    <property type="project" value="UniProtKB-UniRule"/>
</dbReference>
<dbReference type="RefSeq" id="WP_185295393.1">
    <property type="nucleotide sequence ID" value="NZ_AP023287.1"/>
</dbReference>
<dbReference type="InterPro" id="IPR005930">
    <property type="entry name" value="Pyruv_COase"/>
</dbReference>
<dbReference type="InterPro" id="IPR011764">
    <property type="entry name" value="Biotin_carboxylation_dom"/>
</dbReference>
<dbReference type="InterPro" id="IPR055268">
    <property type="entry name" value="PCB-like"/>
</dbReference>
<dbReference type="InterPro" id="IPR016185">
    <property type="entry name" value="PreATP-grasp_dom_sf"/>
</dbReference>
<proteinExistence type="predicted"/>
<dbReference type="NCBIfam" id="TIGR01235">
    <property type="entry name" value="pyruv_carbox"/>
    <property type="match status" value="1"/>
</dbReference>
<dbReference type="Gene3D" id="3.30.470.20">
    <property type="entry name" value="ATP-grasp fold, B domain"/>
    <property type="match status" value="1"/>
</dbReference>
<evidence type="ECO:0000256" key="7">
    <source>
        <dbReference type="ARBA" id="ARBA00022840"/>
    </source>
</evidence>
<evidence type="ECO:0000259" key="17">
    <source>
        <dbReference type="PROSITE" id="PS50968"/>
    </source>
</evidence>
<evidence type="ECO:0000259" key="19">
    <source>
        <dbReference type="PROSITE" id="PS50979"/>
    </source>
</evidence>
<evidence type="ECO:0000256" key="16">
    <source>
        <dbReference type="SAM" id="MobiDB-lite"/>
    </source>
</evidence>
<dbReference type="GO" id="GO:0006094">
    <property type="term" value="P:gluconeogenesis"/>
    <property type="evidence" value="ECO:0007669"/>
    <property type="project" value="UniProtKB-UniPathway"/>
</dbReference>
<evidence type="ECO:0000256" key="14">
    <source>
        <dbReference type="PIRSR" id="PIRSR001594-3"/>
    </source>
</evidence>
<dbReference type="InterPro" id="IPR005479">
    <property type="entry name" value="CPAse_ATP-bd"/>
</dbReference>
<dbReference type="PANTHER" id="PTHR43778:SF2">
    <property type="entry name" value="PYRUVATE CARBOXYLASE, MITOCHONDRIAL"/>
    <property type="match status" value="1"/>
</dbReference>
<dbReference type="GO" id="GO:0046872">
    <property type="term" value="F:metal ion binding"/>
    <property type="evidence" value="ECO:0007669"/>
    <property type="project" value="UniProtKB-KW"/>
</dbReference>
<feature type="modified residue" description="N6-biotinyllysine" evidence="15">
    <location>
        <position position="1093"/>
    </location>
</feature>
<dbReference type="NCBIfam" id="NF006761">
    <property type="entry name" value="PRK09282.1"/>
    <property type="match status" value="1"/>
</dbReference>
<feature type="domain" description="ATP-grasp" evidence="18">
    <location>
        <begin position="121"/>
        <end position="317"/>
    </location>
</feature>
<feature type="domain" description="Biotin carboxylation" evidence="19">
    <location>
        <begin position="1"/>
        <end position="449"/>
    </location>
</feature>
<dbReference type="SUPFAM" id="SSF51230">
    <property type="entry name" value="Single hybrid motif"/>
    <property type="match status" value="1"/>
</dbReference>
<dbReference type="Proteomes" id="UP000515734">
    <property type="component" value="Chromosome"/>
</dbReference>
<dbReference type="FunFam" id="3.10.600.10:FF:000003">
    <property type="entry name" value="Pyruvate carboxylase"/>
    <property type="match status" value="1"/>
</dbReference>
<evidence type="ECO:0000256" key="1">
    <source>
        <dbReference type="ARBA" id="ARBA00001953"/>
    </source>
</evidence>
<feature type="binding site" evidence="13">
    <location>
        <position position="605"/>
    </location>
    <ligand>
        <name>substrate</name>
    </ligand>
</feature>
<dbReference type="PROSITE" id="PS50991">
    <property type="entry name" value="PYR_CT"/>
    <property type="match status" value="1"/>
</dbReference>
<organism evidence="21 22">
    <name type="scientific">Mycolicibacterium litorale</name>
    <dbReference type="NCBI Taxonomy" id="758802"/>
    <lineage>
        <taxon>Bacteria</taxon>
        <taxon>Bacillati</taxon>
        <taxon>Actinomycetota</taxon>
        <taxon>Actinomycetes</taxon>
        <taxon>Mycobacteriales</taxon>
        <taxon>Mycobacteriaceae</taxon>
        <taxon>Mycolicibacterium</taxon>
    </lineage>
</organism>